<evidence type="ECO:0000313" key="1">
    <source>
        <dbReference type="EMBL" id="MBJ6367927.1"/>
    </source>
</evidence>
<dbReference type="AlphaFoldDB" id="A0A8J7J1G8"/>
<dbReference type="InterPro" id="IPR037079">
    <property type="entry name" value="AF2212/PG0164-like_sf"/>
</dbReference>
<keyword evidence="2" id="KW-1185">Reference proteome</keyword>
<sequence>MTKFIINKACKIQKFPGKGGWHYVHLPEISPNKNMPFGWVIVSGHIDTYKISKYKLLPLGNGQLFLPIKLAIRKHIKKKVDDKVHLKLYLDQTPLQIPKELILCFENEPQKAFKNFTLLSEINKKRYLDWIYSAKTEETKAKRIVKLLDDMNHNKKFDS</sequence>
<protein>
    <submittedName>
        <fullName evidence="1">DUF1905 domain-containing protein</fullName>
    </submittedName>
</protein>
<reference evidence="1" key="1">
    <citation type="submission" date="2020-12" db="EMBL/GenBank/DDBJ databases">
        <title>Snuella sp. nov., isolated from sediment in Incheon.</title>
        <authorList>
            <person name="Kim W."/>
        </authorList>
    </citation>
    <scope>NUCLEOTIDE SEQUENCE</scope>
    <source>
        <strain evidence="1">CAU 1569</strain>
    </source>
</reference>
<dbReference type="Pfam" id="PF13376">
    <property type="entry name" value="OmdA"/>
    <property type="match status" value="1"/>
</dbReference>
<gene>
    <name evidence="1" type="ORF">JF259_07485</name>
</gene>
<proteinExistence type="predicted"/>
<evidence type="ECO:0000313" key="2">
    <source>
        <dbReference type="Proteomes" id="UP000610931"/>
    </source>
</evidence>
<accession>A0A8J7J1G8</accession>
<organism evidence="1 2">
    <name type="scientific">Snuella sedimenti</name>
    <dbReference type="NCBI Taxonomy" id="2798802"/>
    <lineage>
        <taxon>Bacteria</taxon>
        <taxon>Pseudomonadati</taxon>
        <taxon>Bacteroidota</taxon>
        <taxon>Flavobacteriia</taxon>
        <taxon>Flavobacteriales</taxon>
        <taxon>Flavobacteriaceae</taxon>
        <taxon>Snuella</taxon>
    </lineage>
</organism>
<comment type="caution">
    <text evidence="1">The sequence shown here is derived from an EMBL/GenBank/DDBJ whole genome shotgun (WGS) entry which is preliminary data.</text>
</comment>
<dbReference type="SUPFAM" id="SSF141694">
    <property type="entry name" value="AF2212/PG0164-like"/>
    <property type="match status" value="1"/>
</dbReference>
<dbReference type="Gene3D" id="2.40.30.100">
    <property type="entry name" value="AF2212/PG0164-like"/>
    <property type="match status" value="1"/>
</dbReference>
<dbReference type="Proteomes" id="UP000610931">
    <property type="component" value="Unassembled WGS sequence"/>
</dbReference>
<name>A0A8J7J1G8_9FLAO</name>
<dbReference type="InterPro" id="IPR015018">
    <property type="entry name" value="DUF1905"/>
</dbReference>
<dbReference type="Pfam" id="PF08922">
    <property type="entry name" value="DUF1905"/>
    <property type="match status" value="1"/>
</dbReference>
<dbReference type="EMBL" id="JAELVQ010000007">
    <property type="protein sequence ID" value="MBJ6367927.1"/>
    <property type="molecule type" value="Genomic_DNA"/>
</dbReference>
<dbReference type="RefSeq" id="WP_199114689.1">
    <property type="nucleotide sequence ID" value="NZ_JAELVQ010000007.1"/>
</dbReference>